<evidence type="ECO:0000313" key="1">
    <source>
        <dbReference type="EMBL" id="GJT76079.1"/>
    </source>
</evidence>
<comment type="caution">
    <text evidence="1">The sequence shown here is derived from an EMBL/GenBank/DDBJ whole genome shotgun (WGS) entry which is preliminary data.</text>
</comment>
<proteinExistence type="predicted"/>
<accession>A0ABQ5GL75</accession>
<protein>
    <submittedName>
        <fullName evidence="1">Uncharacterized protein</fullName>
    </submittedName>
</protein>
<dbReference type="EMBL" id="BQNB010018592">
    <property type="protein sequence ID" value="GJT76079.1"/>
    <property type="molecule type" value="Genomic_DNA"/>
</dbReference>
<evidence type="ECO:0000313" key="2">
    <source>
        <dbReference type="Proteomes" id="UP001151760"/>
    </source>
</evidence>
<organism evidence="1 2">
    <name type="scientific">Tanacetum coccineum</name>
    <dbReference type="NCBI Taxonomy" id="301880"/>
    <lineage>
        <taxon>Eukaryota</taxon>
        <taxon>Viridiplantae</taxon>
        <taxon>Streptophyta</taxon>
        <taxon>Embryophyta</taxon>
        <taxon>Tracheophyta</taxon>
        <taxon>Spermatophyta</taxon>
        <taxon>Magnoliopsida</taxon>
        <taxon>eudicotyledons</taxon>
        <taxon>Gunneridae</taxon>
        <taxon>Pentapetalae</taxon>
        <taxon>asterids</taxon>
        <taxon>campanulids</taxon>
        <taxon>Asterales</taxon>
        <taxon>Asteraceae</taxon>
        <taxon>Asteroideae</taxon>
        <taxon>Anthemideae</taxon>
        <taxon>Anthemidinae</taxon>
        <taxon>Tanacetum</taxon>
    </lineage>
</organism>
<sequence>MDDEPMWAADRVVAPTPDPSITILETANEFAIKGNHLTLVKGRRYIDVINEILEEDFDAFLDEGSQFGRERKKETQWLALDDDGDNVIGKLSLDSSNDADYLWTYVFVNDAYMLKQ</sequence>
<reference evidence="1" key="2">
    <citation type="submission" date="2022-01" db="EMBL/GenBank/DDBJ databases">
        <authorList>
            <person name="Yamashiro T."/>
            <person name="Shiraishi A."/>
            <person name="Satake H."/>
            <person name="Nakayama K."/>
        </authorList>
    </citation>
    <scope>NUCLEOTIDE SEQUENCE</scope>
</reference>
<name>A0ABQ5GL75_9ASTR</name>
<gene>
    <name evidence="1" type="ORF">Tco_1042804</name>
</gene>
<reference evidence="1" key="1">
    <citation type="journal article" date="2022" name="Int. J. Mol. Sci.">
        <title>Draft Genome of Tanacetum Coccineum: Genomic Comparison of Closely Related Tanacetum-Family Plants.</title>
        <authorList>
            <person name="Yamashiro T."/>
            <person name="Shiraishi A."/>
            <person name="Nakayama K."/>
            <person name="Satake H."/>
        </authorList>
    </citation>
    <scope>NUCLEOTIDE SEQUENCE</scope>
</reference>
<dbReference type="Proteomes" id="UP001151760">
    <property type="component" value="Unassembled WGS sequence"/>
</dbReference>
<keyword evidence="2" id="KW-1185">Reference proteome</keyword>